<dbReference type="EMBL" id="KN837197">
    <property type="protein sequence ID" value="KIJ34643.1"/>
    <property type="molecule type" value="Genomic_DNA"/>
</dbReference>
<proteinExistence type="predicted"/>
<dbReference type="Proteomes" id="UP000054279">
    <property type="component" value="Unassembled WGS sequence"/>
</dbReference>
<evidence type="ECO:0000313" key="2">
    <source>
        <dbReference type="Proteomes" id="UP000054279"/>
    </source>
</evidence>
<dbReference type="OrthoDB" id="3259529at2759"/>
<dbReference type="AlphaFoldDB" id="A0A0C9TW89"/>
<evidence type="ECO:0000313" key="1">
    <source>
        <dbReference type="EMBL" id="KIJ34643.1"/>
    </source>
</evidence>
<keyword evidence="2" id="KW-1185">Reference proteome</keyword>
<name>A0A0C9TW89_SPHS4</name>
<organism evidence="1 2">
    <name type="scientific">Sphaerobolus stellatus (strain SS14)</name>
    <dbReference type="NCBI Taxonomy" id="990650"/>
    <lineage>
        <taxon>Eukaryota</taxon>
        <taxon>Fungi</taxon>
        <taxon>Dikarya</taxon>
        <taxon>Basidiomycota</taxon>
        <taxon>Agaricomycotina</taxon>
        <taxon>Agaricomycetes</taxon>
        <taxon>Phallomycetidae</taxon>
        <taxon>Geastrales</taxon>
        <taxon>Sphaerobolaceae</taxon>
        <taxon>Sphaerobolus</taxon>
    </lineage>
</organism>
<accession>A0A0C9TW89</accession>
<dbReference type="HOGENOM" id="CLU_116360_0_0_1"/>
<protein>
    <submittedName>
        <fullName evidence="1">Uncharacterized protein</fullName>
    </submittedName>
</protein>
<reference evidence="1 2" key="1">
    <citation type="submission" date="2014-06" db="EMBL/GenBank/DDBJ databases">
        <title>Evolutionary Origins and Diversification of the Mycorrhizal Mutualists.</title>
        <authorList>
            <consortium name="DOE Joint Genome Institute"/>
            <consortium name="Mycorrhizal Genomics Consortium"/>
            <person name="Kohler A."/>
            <person name="Kuo A."/>
            <person name="Nagy L.G."/>
            <person name="Floudas D."/>
            <person name="Copeland A."/>
            <person name="Barry K.W."/>
            <person name="Cichocki N."/>
            <person name="Veneault-Fourrey C."/>
            <person name="LaButti K."/>
            <person name="Lindquist E.A."/>
            <person name="Lipzen A."/>
            <person name="Lundell T."/>
            <person name="Morin E."/>
            <person name="Murat C."/>
            <person name="Riley R."/>
            <person name="Ohm R."/>
            <person name="Sun H."/>
            <person name="Tunlid A."/>
            <person name="Henrissat B."/>
            <person name="Grigoriev I.V."/>
            <person name="Hibbett D.S."/>
            <person name="Martin F."/>
        </authorList>
    </citation>
    <scope>NUCLEOTIDE SEQUENCE [LARGE SCALE GENOMIC DNA]</scope>
    <source>
        <strain evidence="1 2">SS14</strain>
    </source>
</reference>
<gene>
    <name evidence="1" type="ORF">M422DRAFT_263205</name>
</gene>
<sequence length="153" mass="17640">MAASVISRDRLDQAALAVHRVLTQKGYDHVFFGGYELEIMGNNRVNKAFKEDIEFSVFDGTRTDAIRAIHIPTGVGIDIILEDNRDFPKNPVALRGDAYGFQFFNSMDMFIRKIKCLAERNKRTDAHDLIFLYNNYNQEFDWEKIKKAVKATD</sequence>